<dbReference type="EMBL" id="UZAM01007562">
    <property type="protein sequence ID" value="VDO99956.1"/>
    <property type="molecule type" value="Genomic_DNA"/>
</dbReference>
<reference evidence="2 3" key="2">
    <citation type="submission" date="2018-11" db="EMBL/GenBank/DDBJ databases">
        <authorList>
            <consortium name="Pathogen Informatics"/>
        </authorList>
    </citation>
    <scope>NUCLEOTIDE SEQUENCE [LARGE SCALE GENOMIC DNA]</scope>
</reference>
<protein>
    <submittedName>
        <fullName evidence="2 4">Uncharacterized protein</fullName>
    </submittedName>
</protein>
<dbReference type="Proteomes" id="UP000270296">
    <property type="component" value="Unassembled WGS sequence"/>
</dbReference>
<keyword evidence="3" id="KW-1185">Reference proteome</keyword>
<sequence>MYIVIIPLVTKIARGSSTNEEASVFQAGWEVFTASAHHHLSSCDKKPYTKDAAVAAAASDSADPKLDARQRFADILQHLAEKRRNDVESDDGWTQKVAGVGGQKRSKPADNDDECRNVSPLSPGQRRKALQRSLPPRASLAGVRDHKSSLLNEQT</sequence>
<feature type="region of interest" description="Disordered" evidence="1">
    <location>
        <begin position="83"/>
        <end position="155"/>
    </location>
</feature>
<reference evidence="4" key="1">
    <citation type="submission" date="2016-06" db="UniProtKB">
        <authorList>
            <consortium name="WormBaseParasite"/>
        </authorList>
    </citation>
    <scope>IDENTIFICATION</scope>
</reference>
<feature type="compositionally biased region" description="Basic and acidic residues" evidence="1">
    <location>
        <begin position="107"/>
        <end position="116"/>
    </location>
</feature>
<dbReference type="WBParaSite" id="SBAD_0000323201-mRNA-1">
    <property type="protein sequence ID" value="SBAD_0000323201-mRNA-1"/>
    <property type="gene ID" value="SBAD_0000323201"/>
</dbReference>
<gene>
    <name evidence="2" type="ORF">SBAD_LOCUS3086</name>
</gene>
<name>A0A183IHJ1_9BILA</name>
<organism evidence="4">
    <name type="scientific">Soboliphyme baturini</name>
    <dbReference type="NCBI Taxonomy" id="241478"/>
    <lineage>
        <taxon>Eukaryota</taxon>
        <taxon>Metazoa</taxon>
        <taxon>Ecdysozoa</taxon>
        <taxon>Nematoda</taxon>
        <taxon>Enoplea</taxon>
        <taxon>Dorylaimia</taxon>
        <taxon>Dioctophymatida</taxon>
        <taxon>Dioctophymatoidea</taxon>
        <taxon>Soboliphymatidae</taxon>
        <taxon>Soboliphyme</taxon>
    </lineage>
</organism>
<evidence type="ECO:0000313" key="3">
    <source>
        <dbReference type="Proteomes" id="UP000270296"/>
    </source>
</evidence>
<evidence type="ECO:0000313" key="4">
    <source>
        <dbReference type="WBParaSite" id="SBAD_0000323201-mRNA-1"/>
    </source>
</evidence>
<accession>A0A183IHJ1</accession>
<evidence type="ECO:0000256" key="1">
    <source>
        <dbReference type="SAM" id="MobiDB-lite"/>
    </source>
</evidence>
<dbReference type="AlphaFoldDB" id="A0A183IHJ1"/>
<evidence type="ECO:0000313" key="2">
    <source>
        <dbReference type="EMBL" id="VDO99956.1"/>
    </source>
</evidence>
<proteinExistence type="predicted"/>